<keyword evidence="2" id="KW-1185">Reference proteome</keyword>
<dbReference type="Proteomes" id="UP000223891">
    <property type="component" value="Segment"/>
</dbReference>
<evidence type="ECO:0000313" key="1">
    <source>
        <dbReference type="EMBL" id="AMM43630.1"/>
    </source>
</evidence>
<gene>
    <name evidence="1" type="ORF">CBB_65</name>
</gene>
<proteinExistence type="predicted"/>
<protein>
    <submittedName>
        <fullName evidence="1">Uncharacterized protein</fullName>
    </submittedName>
</protein>
<organism evidence="1 2">
    <name type="scientific">Pectobacterium phage vB_PcaM_CBB</name>
    <dbReference type="NCBI Taxonomy" id="2772511"/>
    <lineage>
        <taxon>Viruses</taxon>
        <taxon>Duplodnaviria</taxon>
        <taxon>Heunggongvirae</taxon>
        <taxon>Uroviricota</taxon>
        <taxon>Caudoviricetes</taxon>
        <taxon>Mimasvirus</taxon>
        <taxon>Mimasvirus CBB</taxon>
    </lineage>
</organism>
<dbReference type="EMBL" id="KU574722">
    <property type="protein sequence ID" value="AMM43630.1"/>
    <property type="molecule type" value="Genomic_DNA"/>
</dbReference>
<accession>A0A1L2CUC8</accession>
<sequence>MKRKIKFRDGIPKFIWLGARGFPRDSDVVEYRDDTLIRVSTAPNYRAALERIYTSSQRMEEQDREKYLFALLQYLDDEDEDTFYLMLMDFKDWHKVMDMDHKSETE</sequence>
<name>A0A1L2CUC8_9CAUD</name>
<reference evidence="2" key="1">
    <citation type="submission" date="2016-01" db="EMBL/GenBank/DDBJ databases">
        <title>Isolation and Characterization of Enterobacteria phage CBB.</title>
        <authorList>
            <person name="Buttimer C.T.H."/>
            <person name="Hendrix H."/>
            <person name="Alexandre H."/>
            <person name="O'Mahony J."/>
            <person name="Lavigne R."/>
            <person name="Coffey A."/>
        </authorList>
    </citation>
    <scope>NUCLEOTIDE SEQUENCE [LARGE SCALE GENOMIC DNA]</scope>
</reference>
<evidence type="ECO:0000313" key="2">
    <source>
        <dbReference type="Proteomes" id="UP000223891"/>
    </source>
</evidence>